<evidence type="ECO:0000313" key="1">
    <source>
        <dbReference type="EMBL" id="KAA2238576.1"/>
    </source>
</evidence>
<name>A0A5B2VJ70_9BACT</name>
<accession>A0A5B2VJ70</accession>
<keyword evidence="2" id="KW-1185">Reference proteome</keyword>
<dbReference type="Proteomes" id="UP000324611">
    <property type="component" value="Unassembled WGS sequence"/>
</dbReference>
<gene>
    <name evidence="1" type="ORF">F0L74_20345</name>
</gene>
<dbReference type="RefSeq" id="WP_149839755.1">
    <property type="nucleotide sequence ID" value="NZ_VUOC01000004.1"/>
</dbReference>
<evidence type="ECO:0000313" key="2">
    <source>
        <dbReference type="Proteomes" id="UP000324611"/>
    </source>
</evidence>
<evidence type="ECO:0008006" key="3">
    <source>
        <dbReference type="Google" id="ProtNLM"/>
    </source>
</evidence>
<reference evidence="1 2" key="2">
    <citation type="submission" date="2019-09" db="EMBL/GenBank/DDBJ databases">
        <authorList>
            <person name="Jin C."/>
        </authorList>
    </citation>
    <scope>NUCLEOTIDE SEQUENCE [LARGE SCALE GENOMIC DNA]</scope>
    <source>
        <strain evidence="1 2">BN140078</strain>
    </source>
</reference>
<organism evidence="1 2">
    <name type="scientific">Chitinophaga agrisoli</name>
    <dbReference type="NCBI Taxonomy" id="2607653"/>
    <lineage>
        <taxon>Bacteria</taxon>
        <taxon>Pseudomonadati</taxon>
        <taxon>Bacteroidota</taxon>
        <taxon>Chitinophagia</taxon>
        <taxon>Chitinophagales</taxon>
        <taxon>Chitinophagaceae</taxon>
        <taxon>Chitinophaga</taxon>
    </lineage>
</organism>
<protein>
    <recommendedName>
        <fullName evidence="3">Peptidase C39-like domain-containing protein</fullName>
    </recommendedName>
</protein>
<sequence length="231" mass="25247">MSFAAYNGVRQITINSCAAFSMAAALHHFGLTRLPHLLDTDNLAAGYTMPGAHAFAQDIYQITGNLFLDLTNNAATYRYGIPVSDRNSFSALTYVASQFGLSADRIKVHYNQAAEHSLNLLQVTNPTGKGSKANLLQVETDLITGPPYAKVAGPVDYAQTPRNGEAHLLIVSQFMHSIVINETECYDPGTGYVGPYTTDVIPGRSHLTEITYRHHGLPVHLPFSGFWMQMS</sequence>
<reference evidence="1 2" key="1">
    <citation type="submission" date="2019-09" db="EMBL/GenBank/DDBJ databases">
        <title>Chitinophaga ginsengihumi sp. nov., isolated from soil of ginseng rhizosphere.</title>
        <authorList>
            <person name="Lee J."/>
        </authorList>
    </citation>
    <scope>NUCLEOTIDE SEQUENCE [LARGE SCALE GENOMIC DNA]</scope>
    <source>
        <strain evidence="1 2">BN140078</strain>
    </source>
</reference>
<dbReference type="AlphaFoldDB" id="A0A5B2VJ70"/>
<comment type="caution">
    <text evidence="1">The sequence shown here is derived from an EMBL/GenBank/DDBJ whole genome shotgun (WGS) entry which is preliminary data.</text>
</comment>
<dbReference type="EMBL" id="VUOC01000004">
    <property type="protein sequence ID" value="KAA2238576.1"/>
    <property type="molecule type" value="Genomic_DNA"/>
</dbReference>
<proteinExistence type="predicted"/>